<evidence type="ECO:0000313" key="12">
    <source>
        <dbReference type="Proteomes" id="UP000095787"/>
    </source>
</evidence>
<evidence type="ECO:0000313" key="10">
    <source>
        <dbReference type="EMBL" id="CUO06424.1"/>
    </source>
</evidence>
<evidence type="ECO:0000256" key="4">
    <source>
        <dbReference type="ARBA" id="ARBA00022679"/>
    </source>
</evidence>
<dbReference type="GO" id="GO:0004418">
    <property type="term" value="F:hydroxymethylbilane synthase activity"/>
    <property type="evidence" value="ECO:0007669"/>
    <property type="project" value="UniProtKB-UniRule"/>
</dbReference>
<reference evidence="10 12" key="1">
    <citation type="submission" date="2015-09" db="EMBL/GenBank/DDBJ databases">
        <authorList>
            <consortium name="Pathogen Informatics"/>
        </authorList>
    </citation>
    <scope>NUCLEOTIDE SEQUENCE [LARGE SCALE GENOMIC DNA]</scope>
    <source>
        <strain evidence="10 12">2789STDY5834841</strain>
    </source>
</reference>
<comment type="miscellaneous">
    <text evidence="7">The porphobilinogen subunits are added to the dipyrromethane group.</text>
</comment>
<dbReference type="Proteomes" id="UP000292665">
    <property type="component" value="Unassembled WGS sequence"/>
</dbReference>
<dbReference type="AlphaFoldDB" id="A0A174C020"/>
<evidence type="ECO:0000256" key="1">
    <source>
        <dbReference type="ARBA" id="ARBA00002869"/>
    </source>
</evidence>
<dbReference type="PANTHER" id="PTHR11557">
    <property type="entry name" value="PORPHOBILINOGEN DEAMINASE"/>
    <property type="match status" value="1"/>
</dbReference>
<reference evidence="11 13" key="2">
    <citation type="journal article" date="2019" name="Science, e1252229">
        <title>Invertible promoters mediate bacterial phase variation, antibiotic resistance, and host adaptation in the gut.</title>
        <authorList>
            <person name="Jiang X."/>
            <person name="Hall A.B."/>
            <person name="Arthur T.D."/>
            <person name="Plichta D.R."/>
            <person name="Covington C.T."/>
            <person name="Poyet M."/>
            <person name="Crothers J."/>
            <person name="Moses P.L."/>
            <person name="Tolonen A.C."/>
            <person name="Vlamakis H."/>
            <person name="Alm E.J."/>
            <person name="Xavier R.J."/>
        </authorList>
    </citation>
    <scope>NUCLEOTIDE SEQUENCE [LARGE SCALE GENOMIC DNA]</scope>
    <source>
        <strain evidence="13">aa_0143</strain>
        <strain evidence="11">Aa_0143</strain>
    </source>
</reference>
<evidence type="ECO:0000313" key="13">
    <source>
        <dbReference type="Proteomes" id="UP000292665"/>
    </source>
</evidence>
<proteinExistence type="inferred from homology"/>
<dbReference type="FunFam" id="3.40.190.10:FF:000005">
    <property type="entry name" value="Porphobilinogen deaminase"/>
    <property type="match status" value="1"/>
</dbReference>
<dbReference type="Pfam" id="PF03900">
    <property type="entry name" value="Porphobil_deamC"/>
    <property type="match status" value="1"/>
</dbReference>
<organism evidence="10 12">
    <name type="scientific">[Ruminococcus] torques</name>
    <dbReference type="NCBI Taxonomy" id="33039"/>
    <lineage>
        <taxon>Bacteria</taxon>
        <taxon>Bacillati</taxon>
        <taxon>Bacillota</taxon>
        <taxon>Clostridia</taxon>
        <taxon>Lachnospirales</taxon>
        <taxon>Lachnospiraceae</taxon>
        <taxon>Mediterraneibacter</taxon>
    </lineage>
</organism>
<dbReference type="CDD" id="cd13647">
    <property type="entry name" value="PBP2_PBGD_2"/>
    <property type="match status" value="1"/>
</dbReference>
<comment type="subunit">
    <text evidence="3 7">Monomer.</text>
</comment>
<protein>
    <recommendedName>
        <fullName evidence="7">Porphobilinogen deaminase</fullName>
        <shortName evidence="7">PBG</shortName>
        <ecNumber evidence="7">2.5.1.61</ecNumber>
    </recommendedName>
    <alternativeName>
        <fullName evidence="7">Hydroxymethylbilane synthase</fullName>
        <shortName evidence="7">HMBS</shortName>
    </alternativeName>
    <alternativeName>
        <fullName evidence="7">Pre-uroporphyrinogen synthase</fullName>
    </alternativeName>
</protein>
<evidence type="ECO:0000256" key="7">
    <source>
        <dbReference type="HAMAP-Rule" id="MF_00260"/>
    </source>
</evidence>
<dbReference type="GO" id="GO:0005737">
    <property type="term" value="C:cytoplasm"/>
    <property type="evidence" value="ECO:0007669"/>
    <property type="project" value="UniProtKB-UniRule"/>
</dbReference>
<comment type="cofactor">
    <cofactor evidence="7">
        <name>dipyrromethane</name>
        <dbReference type="ChEBI" id="CHEBI:60342"/>
    </cofactor>
    <text evidence="7">Binds 1 dipyrromethane group covalently.</text>
</comment>
<comment type="function">
    <text evidence="1 7">Tetrapolymerization of the monopyrrole PBG into the hydroxymethylbilane pre-uroporphyrinogen in several discrete steps.</text>
</comment>
<dbReference type="GeneID" id="97329194"/>
<feature type="modified residue" description="S-(dipyrrolylmethanemethyl)cysteine" evidence="7">
    <location>
        <position position="248"/>
    </location>
</feature>
<sequence>MQSVIRIGSRESRLAVKQAEIIKDQIRRCDQTILVEIITMKTTGDKILDRSLESVGGKGLFVKELDQALADGRIDLAVHSLKDMPMEESSEFPILAYSRREDPRDVLIYKSEKKEQGTEEGSILTKTGAVIGTSSKRRMIQIQKLYPNAVFQGIRGNIQTRLSKLNKEEYDAAVLAAAGVKRLNMEAVIGRYFSVDEVIPAAGQGILAVQGRKEFLKDTVWRQYVDDKKSRVQALAERSFIRVLDGGCTSPSAAYAKVKGNELELTGLYYNEKSGQYFVKKAASYIEDASSLGERLALTMKKQFGER</sequence>
<dbReference type="Pfam" id="PF01379">
    <property type="entry name" value="Porphobil_deam"/>
    <property type="match status" value="1"/>
</dbReference>
<dbReference type="InterPro" id="IPR000860">
    <property type="entry name" value="HemC"/>
</dbReference>
<feature type="domain" description="Porphobilinogen deaminase N-terminal" evidence="8">
    <location>
        <begin position="5"/>
        <end position="214"/>
    </location>
</feature>
<gene>
    <name evidence="7 10" type="primary">hemC</name>
    <name evidence="11" type="ORF">EAI93_00955</name>
    <name evidence="10" type="ORF">ERS852456_01517</name>
</gene>
<dbReference type="EMBL" id="RCYR01000001">
    <property type="protein sequence ID" value="RYS82305.1"/>
    <property type="molecule type" value="Genomic_DNA"/>
</dbReference>
<dbReference type="PIRSF" id="PIRSF001438">
    <property type="entry name" value="4pyrrol_synth_OHMeBilane_synth"/>
    <property type="match status" value="1"/>
</dbReference>
<dbReference type="HAMAP" id="MF_00260">
    <property type="entry name" value="Porphobil_deam"/>
    <property type="match status" value="1"/>
</dbReference>
<comment type="similarity">
    <text evidence="2 7">Belongs to the HMBS family.</text>
</comment>
<dbReference type="NCBIfam" id="TIGR00212">
    <property type="entry name" value="hemC"/>
    <property type="match status" value="1"/>
</dbReference>
<dbReference type="SUPFAM" id="SSF54782">
    <property type="entry name" value="Porphobilinogen deaminase (hydroxymethylbilane synthase), C-terminal domain"/>
    <property type="match status" value="1"/>
</dbReference>
<evidence type="ECO:0000256" key="6">
    <source>
        <dbReference type="ARBA" id="ARBA00048169"/>
    </source>
</evidence>
<feature type="domain" description="Porphobilinogen deaminase C-terminal" evidence="9">
    <location>
        <begin position="234"/>
        <end position="301"/>
    </location>
</feature>
<keyword evidence="5 7" id="KW-0627">Porphyrin biosynthesis</keyword>
<dbReference type="Proteomes" id="UP000095787">
    <property type="component" value="Unassembled WGS sequence"/>
</dbReference>
<dbReference type="PANTHER" id="PTHR11557:SF0">
    <property type="entry name" value="PORPHOBILINOGEN DEAMINASE"/>
    <property type="match status" value="1"/>
</dbReference>
<accession>A0A174C020</accession>
<evidence type="ECO:0000256" key="5">
    <source>
        <dbReference type="ARBA" id="ARBA00023244"/>
    </source>
</evidence>
<keyword evidence="4 7" id="KW-0808">Transferase</keyword>
<evidence type="ECO:0000259" key="8">
    <source>
        <dbReference type="Pfam" id="PF01379"/>
    </source>
</evidence>
<evidence type="ECO:0000259" key="9">
    <source>
        <dbReference type="Pfam" id="PF03900"/>
    </source>
</evidence>
<comment type="catalytic activity">
    <reaction evidence="6 7">
        <text>4 porphobilinogen + H2O = hydroxymethylbilane + 4 NH4(+)</text>
        <dbReference type="Rhea" id="RHEA:13185"/>
        <dbReference type="ChEBI" id="CHEBI:15377"/>
        <dbReference type="ChEBI" id="CHEBI:28938"/>
        <dbReference type="ChEBI" id="CHEBI:57845"/>
        <dbReference type="ChEBI" id="CHEBI:58126"/>
        <dbReference type="EC" id="2.5.1.61"/>
    </reaction>
</comment>
<dbReference type="EMBL" id="CYZO01000017">
    <property type="protein sequence ID" value="CUO06424.1"/>
    <property type="molecule type" value="Genomic_DNA"/>
</dbReference>
<dbReference type="EC" id="2.5.1.61" evidence="7"/>
<evidence type="ECO:0000256" key="3">
    <source>
        <dbReference type="ARBA" id="ARBA00011245"/>
    </source>
</evidence>
<dbReference type="GO" id="GO:0006782">
    <property type="term" value="P:protoporphyrinogen IX biosynthetic process"/>
    <property type="evidence" value="ECO:0007669"/>
    <property type="project" value="UniProtKB-UniRule"/>
</dbReference>
<dbReference type="InterPro" id="IPR022418">
    <property type="entry name" value="Porphobilinogen_deaminase_C"/>
</dbReference>
<dbReference type="Gene3D" id="3.40.190.10">
    <property type="entry name" value="Periplasmic binding protein-like II"/>
    <property type="match status" value="2"/>
</dbReference>
<dbReference type="Gene3D" id="3.30.160.40">
    <property type="entry name" value="Porphobilinogen deaminase, C-terminal domain"/>
    <property type="match status" value="1"/>
</dbReference>
<dbReference type="SUPFAM" id="SSF53850">
    <property type="entry name" value="Periplasmic binding protein-like II"/>
    <property type="match status" value="1"/>
</dbReference>
<dbReference type="InterPro" id="IPR036803">
    <property type="entry name" value="Porphobilinogen_deaminase_C_sf"/>
</dbReference>
<evidence type="ECO:0000256" key="2">
    <source>
        <dbReference type="ARBA" id="ARBA00005638"/>
    </source>
</evidence>
<dbReference type="InterPro" id="IPR022417">
    <property type="entry name" value="Porphobilin_deaminase_N"/>
</dbReference>
<dbReference type="PRINTS" id="PR00151">
    <property type="entry name" value="PORPHBDMNASE"/>
</dbReference>
<evidence type="ECO:0000313" key="11">
    <source>
        <dbReference type="EMBL" id="RYS82305.1"/>
    </source>
</evidence>
<name>A0A174C020_9FIRM</name>
<dbReference type="RefSeq" id="WP_004845507.1">
    <property type="nucleotide sequence ID" value="NZ_AP028249.1"/>
</dbReference>